<dbReference type="PROSITE" id="PS50280">
    <property type="entry name" value="SET"/>
    <property type="match status" value="1"/>
</dbReference>
<dbReference type="SUPFAM" id="SSF82199">
    <property type="entry name" value="SET domain"/>
    <property type="match status" value="1"/>
</dbReference>
<dbReference type="Pfam" id="PF21549">
    <property type="entry name" value="PRDM2_PR"/>
    <property type="match status" value="1"/>
</dbReference>
<evidence type="ECO:0000259" key="2">
    <source>
        <dbReference type="PROSITE" id="PS50280"/>
    </source>
</evidence>
<evidence type="ECO:0000256" key="1">
    <source>
        <dbReference type="SAM" id="MobiDB-lite"/>
    </source>
</evidence>
<feature type="domain" description="SET" evidence="2">
    <location>
        <begin position="1"/>
        <end position="56"/>
    </location>
</feature>
<dbReference type="EMBL" id="JBBHLL010000305">
    <property type="protein sequence ID" value="KAK7806324.1"/>
    <property type="molecule type" value="Genomic_DNA"/>
</dbReference>
<dbReference type="AlphaFoldDB" id="A0AAW0HW95"/>
<dbReference type="InterPro" id="IPR046341">
    <property type="entry name" value="SET_dom_sf"/>
</dbReference>
<keyword evidence="4" id="KW-1185">Reference proteome</keyword>
<dbReference type="Proteomes" id="UP001488838">
    <property type="component" value="Unassembled WGS sequence"/>
</dbReference>
<reference evidence="3 4" key="1">
    <citation type="journal article" date="2023" name="bioRxiv">
        <title>Conserved and derived expression patterns and positive selection on dental genes reveal complex evolutionary context of ever-growing rodent molars.</title>
        <authorList>
            <person name="Calamari Z.T."/>
            <person name="Song A."/>
            <person name="Cohen E."/>
            <person name="Akter M."/>
            <person name="Roy R.D."/>
            <person name="Hallikas O."/>
            <person name="Christensen M.M."/>
            <person name="Li P."/>
            <person name="Marangoni P."/>
            <person name="Jernvall J."/>
            <person name="Klein O.D."/>
        </authorList>
    </citation>
    <scope>NUCLEOTIDE SEQUENCE [LARGE SCALE GENOMIC DNA]</scope>
    <source>
        <strain evidence="3">V071</strain>
    </source>
</reference>
<sequence length="214" mass="23891">MCIDATDPEKGNWLRYVNWACSGEEQNLFPLEINRAIYYKTLKPIAPGEELLVWYNGEDNPEIAAAIEEERASARSKRSSPKSRRGRNRCRCWARAAPARAHGLKAGRRPWRRGDLFRARPAVPARPAAESRRSGHTRAVCELAPERPRGGKCACGRRVRARPCSRNRARRAAREGRPRLPAPLTAQDPAEERDGKGEPDLGETKMGCTGGRGQ</sequence>
<dbReference type="Gene3D" id="2.170.270.10">
    <property type="entry name" value="SET domain"/>
    <property type="match status" value="1"/>
</dbReference>
<proteinExistence type="predicted"/>
<feature type="compositionally biased region" description="Basic and acidic residues" evidence="1">
    <location>
        <begin position="190"/>
        <end position="203"/>
    </location>
</feature>
<gene>
    <name evidence="3" type="ORF">U0070_027326</name>
</gene>
<feature type="region of interest" description="Disordered" evidence="1">
    <location>
        <begin position="164"/>
        <end position="214"/>
    </location>
</feature>
<dbReference type="InterPro" id="IPR001214">
    <property type="entry name" value="SET_dom"/>
</dbReference>
<accession>A0AAW0HW95</accession>
<protein>
    <recommendedName>
        <fullName evidence="2">SET domain-containing protein</fullName>
    </recommendedName>
</protein>
<evidence type="ECO:0000313" key="4">
    <source>
        <dbReference type="Proteomes" id="UP001488838"/>
    </source>
</evidence>
<name>A0AAW0HW95_MYOGA</name>
<organism evidence="3 4">
    <name type="scientific">Myodes glareolus</name>
    <name type="common">Bank vole</name>
    <name type="synonym">Clethrionomys glareolus</name>
    <dbReference type="NCBI Taxonomy" id="447135"/>
    <lineage>
        <taxon>Eukaryota</taxon>
        <taxon>Metazoa</taxon>
        <taxon>Chordata</taxon>
        <taxon>Craniata</taxon>
        <taxon>Vertebrata</taxon>
        <taxon>Euteleostomi</taxon>
        <taxon>Mammalia</taxon>
        <taxon>Eutheria</taxon>
        <taxon>Euarchontoglires</taxon>
        <taxon>Glires</taxon>
        <taxon>Rodentia</taxon>
        <taxon>Myomorpha</taxon>
        <taxon>Muroidea</taxon>
        <taxon>Cricetidae</taxon>
        <taxon>Arvicolinae</taxon>
        <taxon>Myodes</taxon>
    </lineage>
</organism>
<comment type="caution">
    <text evidence="3">The sequence shown here is derived from an EMBL/GenBank/DDBJ whole genome shotgun (WGS) entry which is preliminary data.</text>
</comment>
<evidence type="ECO:0000313" key="3">
    <source>
        <dbReference type="EMBL" id="KAK7806324.1"/>
    </source>
</evidence>